<evidence type="ECO:0000256" key="1">
    <source>
        <dbReference type="ARBA" id="ARBA00009437"/>
    </source>
</evidence>
<dbReference type="GO" id="GO:0003677">
    <property type="term" value="F:DNA binding"/>
    <property type="evidence" value="ECO:0007669"/>
    <property type="project" value="UniProtKB-KW"/>
</dbReference>
<comment type="similarity">
    <text evidence="1">Belongs to the LysR transcriptional regulatory family.</text>
</comment>
<dbReference type="KEGG" id="cuh:BJN34_35760"/>
<evidence type="ECO:0000256" key="4">
    <source>
        <dbReference type="ARBA" id="ARBA00023163"/>
    </source>
</evidence>
<name>A0A1U9V2Q1_CUPNE</name>
<reference evidence="7" key="1">
    <citation type="submission" date="2017-02" db="EMBL/GenBank/DDBJ databases">
        <title>Complete genome sequence of Cupriavidus necator strain NH9, a 3-chlorobenzoate degrader.</title>
        <authorList>
            <person name="Moriuchi R."/>
            <person name="Dohra H."/>
            <person name="Ogawa N."/>
        </authorList>
    </citation>
    <scope>NUCLEOTIDE SEQUENCE [LARGE SCALE GENOMIC DNA]</scope>
    <source>
        <strain evidence="7">NH9</strain>
        <plasmid evidence="7">penh92</plasmid>
    </source>
</reference>
<evidence type="ECO:0000313" key="6">
    <source>
        <dbReference type="EMBL" id="AQV99236.1"/>
    </source>
</evidence>
<dbReference type="PANTHER" id="PTHR30419">
    <property type="entry name" value="HTH-TYPE TRANSCRIPTIONAL REGULATOR YBHD"/>
    <property type="match status" value="1"/>
</dbReference>
<keyword evidence="3" id="KW-0238">DNA-binding</keyword>
<dbReference type="GO" id="GO:0003700">
    <property type="term" value="F:DNA-binding transcription factor activity"/>
    <property type="evidence" value="ECO:0007669"/>
    <property type="project" value="InterPro"/>
</dbReference>
<organism evidence="6 7">
    <name type="scientific">Cupriavidus necator</name>
    <name type="common">Alcaligenes eutrophus</name>
    <name type="synonym">Ralstonia eutropha</name>
    <dbReference type="NCBI Taxonomy" id="106590"/>
    <lineage>
        <taxon>Bacteria</taxon>
        <taxon>Pseudomonadati</taxon>
        <taxon>Pseudomonadota</taxon>
        <taxon>Betaproteobacteria</taxon>
        <taxon>Burkholderiales</taxon>
        <taxon>Burkholderiaceae</taxon>
        <taxon>Cupriavidus</taxon>
    </lineage>
</organism>
<dbReference type="InterPro" id="IPR036390">
    <property type="entry name" value="WH_DNA-bd_sf"/>
</dbReference>
<dbReference type="InterPro" id="IPR036388">
    <property type="entry name" value="WH-like_DNA-bd_sf"/>
</dbReference>
<dbReference type="PANTHER" id="PTHR30419:SF8">
    <property type="entry name" value="NITROGEN ASSIMILATION TRANSCRIPTIONAL ACTIVATOR-RELATED"/>
    <property type="match status" value="1"/>
</dbReference>
<evidence type="ECO:0000256" key="2">
    <source>
        <dbReference type="ARBA" id="ARBA00023015"/>
    </source>
</evidence>
<dbReference type="EMBL" id="CP017759">
    <property type="protein sequence ID" value="AQV99236.1"/>
    <property type="molecule type" value="Genomic_DNA"/>
</dbReference>
<accession>A0A1U9V2Q1</accession>
<gene>
    <name evidence="6" type="ORF">BJN34_35760</name>
</gene>
<dbReference type="InterPro" id="IPR050950">
    <property type="entry name" value="HTH-type_LysR_regulators"/>
</dbReference>
<sequence>MDPKKLSYFATVVEQGSLAKAAKRLTISQPALSKSMDRLESELGMKLLERSPTGILPTALGELIYAHARAIRDEMDIAAKRIEPDREQVQTINLGTLPSLTSNVIPRAVSKWRQQHPNVLLRVVEKVQVELLLGLLRGEFDFIVGQTEFYDVFLEGLKQRVLFRDRLCVFARADHPLFQLSTLSWADLAQYPWICPMVGWPQRTILEKLVTAEGLEPPRQLVECGSIDFTKSLIASSDHLALLPAHAAISQTTASPIKALPITIAELKRDIAVIFRERTPLSEISQDLVHFIREVGNDLASATAD</sequence>
<protein>
    <submittedName>
        <fullName evidence="6">LysR family transcriptional regulator</fullName>
    </submittedName>
</protein>
<dbReference type="Pfam" id="PF00126">
    <property type="entry name" value="HTH_1"/>
    <property type="match status" value="1"/>
</dbReference>
<dbReference type="InterPro" id="IPR000847">
    <property type="entry name" value="LysR_HTH_N"/>
</dbReference>
<geneLocation type="plasmid" evidence="7">
    <name>penh92</name>
</geneLocation>
<keyword evidence="6" id="KW-0614">Plasmid</keyword>
<dbReference type="Gene3D" id="3.40.190.290">
    <property type="match status" value="1"/>
</dbReference>
<evidence type="ECO:0000256" key="3">
    <source>
        <dbReference type="ARBA" id="ARBA00023125"/>
    </source>
</evidence>
<keyword evidence="2" id="KW-0805">Transcription regulation</keyword>
<evidence type="ECO:0000259" key="5">
    <source>
        <dbReference type="PROSITE" id="PS50931"/>
    </source>
</evidence>
<dbReference type="GO" id="GO:0005829">
    <property type="term" value="C:cytosol"/>
    <property type="evidence" value="ECO:0007669"/>
    <property type="project" value="TreeGrafter"/>
</dbReference>
<dbReference type="Gene3D" id="1.10.10.10">
    <property type="entry name" value="Winged helix-like DNA-binding domain superfamily/Winged helix DNA-binding domain"/>
    <property type="match status" value="1"/>
</dbReference>
<dbReference type="AlphaFoldDB" id="A0A1U9V2Q1"/>
<proteinExistence type="inferred from homology"/>
<dbReference type="SUPFAM" id="SSF46785">
    <property type="entry name" value="Winged helix' DNA-binding domain"/>
    <property type="match status" value="1"/>
</dbReference>
<dbReference type="InterPro" id="IPR005119">
    <property type="entry name" value="LysR_subst-bd"/>
</dbReference>
<feature type="domain" description="HTH lysR-type" evidence="5">
    <location>
        <begin position="1"/>
        <end position="58"/>
    </location>
</feature>
<dbReference type="Proteomes" id="UP000189627">
    <property type="component" value="Plasmid pENH92"/>
</dbReference>
<dbReference type="RefSeq" id="WP_078201652.1">
    <property type="nucleotide sequence ID" value="NZ_CP017759.1"/>
</dbReference>
<dbReference type="Pfam" id="PF03466">
    <property type="entry name" value="LysR_substrate"/>
    <property type="match status" value="1"/>
</dbReference>
<dbReference type="SUPFAM" id="SSF53850">
    <property type="entry name" value="Periplasmic binding protein-like II"/>
    <property type="match status" value="1"/>
</dbReference>
<dbReference type="FunFam" id="1.10.10.10:FF:000001">
    <property type="entry name" value="LysR family transcriptional regulator"/>
    <property type="match status" value="1"/>
</dbReference>
<dbReference type="PROSITE" id="PS50931">
    <property type="entry name" value="HTH_LYSR"/>
    <property type="match status" value="1"/>
</dbReference>
<keyword evidence="4" id="KW-0804">Transcription</keyword>
<evidence type="ECO:0000313" key="7">
    <source>
        <dbReference type="Proteomes" id="UP000189627"/>
    </source>
</evidence>
<dbReference type="PRINTS" id="PR00039">
    <property type="entry name" value="HTHLYSR"/>
</dbReference>
<dbReference type="OrthoDB" id="5914299at2"/>